<organism evidence="2 3">
    <name type="scientific">Sordaria macrospora</name>
    <dbReference type="NCBI Taxonomy" id="5147"/>
    <lineage>
        <taxon>Eukaryota</taxon>
        <taxon>Fungi</taxon>
        <taxon>Dikarya</taxon>
        <taxon>Ascomycota</taxon>
        <taxon>Pezizomycotina</taxon>
        <taxon>Sordariomycetes</taxon>
        <taxon>Sordariomycetidae</taxon>
        <taxon>Sordariales</taxon>
        <taxon>Sordariaceae</taxon>
        <taxon>Sordaria</taxon>
    </lineage>
</organism>
<accession>A0A8S8Z9G3</accession>
<dbReference type="VEuPathDB" id="FungiDB:SMAC_05485"/>
<evidence type="ECO:0000256" key="1">
    <source>
        <dbReference type="SAM" id="MobiDB-lite"/>
    </source>
</evidence>
<proteinExistence type="predicted"/>
<name>A0A8S8Z9G3_SORMA</name>
<reference evidence="2 3" key="1">
    <citation type="submission" date="2017-07" db="EMBL/GenBank/DDBJ databases">
        <title>Genome sequence of the Sordaria macrospora wild type strain R19027.</title>
        <authorList>
            <person name="Nowrousian M."/>
            <person name="Teichert I."/>
            <person name="Kueck U."/>
        </authorList>
    </citation>
    <scope>NUCLEOTIDE SEQUENCE [LARGE SCALE GENOMIC DNA]</scope>
    <source>
        <strain evidence="2 3">R19027</strain>
        <tissue evidence="2">Mycelium</tissue>
    </source>
</reference>
<evidence type="ECO:0000313" key="3">
    <source>
        <dbReference type="Proteomes" id="UP000433876"/>
    </source>
</evidence>
<dbReference type="AlphaFoldDB" id="A0A8S8Z9G3"/>
<gene>
    <name evidence="2" type="ORF">SMACR_05485</name>
</gene>
<dbReference type="Proteomes" id="UP000433876">
    <property type="component" value="Unassembled WGS sequence"/>
</dbReference>
<evidence type="ECO:0000313" key="2">
    <source>
        <dbReference type="EMBL" id="KAA8622082.1"/>
    </source>
</evidence>
<dbReference type="OMA" id="KWIESFA"/>
<protein>
    <submittedName>
        <fullName evidence="2">Uncharacterized protein</fullName>
    </submittedName>
</protein>
<comment type="caution">
    <text evidence="2">The sequence shown here is derived from an EMBL/GenBank/DDBJ whole genome shotgun (WGS) entry which is preliminary data.</text>
</comment>
<dbReference type="EMBL" id="NMPR01000330">
    <property type="protein sequence ID" value="KAA8622082.1"/>
    <property type="molecule type" value="Genomic_DNA"/>
</dbReference>
<sequence>MKNAKLSHGKTSKGDSKETTSPPSNWATYLASTTAANASSRGITHLDMLATPVVDANSLSHLDPNSIILHLNNEIPTNEQWDILSSYFNKVQKLYVSTGPVENWNDGSFPLAWPLDVLVVAGPASAEVLTPAIIEGHIEHLAFYLCHNLKWYGLENWESLEDLLPFINIGETEEERVSALETWTPRRLQNRMLKHYVQARPELEGKLPPTKTRTLEIIGNNAIDMFIGFCLQCFPAAARLESVTLCSDDYGDVGDWANEDAPEEVFFATFLLVLEKLKVLRLSVGERLLSSDDGLKTPLLKMLWRFFPPKLEEFHFRGPVGLAPLLGEWIEAFGDDKFLPALRKMSFRLDRAKEGEEVDEKARDDARLACNKLREAAVARGIAVEEFEDPWEF</sequence>
<feature type="compositionally biased region" description="Basic residues" evidence="1">
    <location>
        <begin position="1"/>
        <end position="11"/>
    </location>
</feature>
<feature type="region of interest" description="Disordered" evidence="1">
    <location>
        <begin position="1"/>
        <end position="25"/>
    </location>
</feature>